<keyword evidence="1" id="KW-0812">Transmembrane</keyword>
<evidence type="ECO:0000256" key="1">
    <source>
        <dbReference type="SAM" id="Phobius"/>
    </source>
</evidence>
<dbReference type="Proteomes" id="UP000294824">
    <property type="component" value="Unassembled WGS sequence"/>
</dbReference>
<proteinExistence type="predicted"/>
<keyword evidence="1" id="KW-0472">Membrane</keyword>
<dbReference type="Proteomes" id="UP000029644">
    <property type="component" value="Unassembled WGS sequence"/>
</dbReference>
<name>A0A090VZY2_9FLAO</name>
<dbReference type="EMBL" id="BBNQ01000001">
    <property type="protein sequence ID" value="GAL60837.1"/>
    <property type="molecule type" value="Genomic_DNA"/>
</dbReference>
<dbReference type="EMBL" id="SORL01000008">
    <property type="protein sequence ID" value="TDY62163.1"/>
    <property type="molecule type" value="Genomic_DNA"/>
</dbReference>
<evidence type="ECO:0000313" key="5">
    <source>
        <dbReference type="Proteomes" id="UP000294824"/>
    </source>
</evidence>
<sequence length="236" mass="27198">MDNVLSLFQENKHFLIPVFMFSTIILIGLLSYYFSKKNRMLREFKKTRKKSINSIKRNEYAKIIGKAKHVGEPLVAPLSGRKCVYYHVVVEVKGNKSWRKIIDDVESQDFFISAASEMAIVKTSNLRVDSKYIHLVKDFSKNSGFRKDAPANLEAYLKKHREKSTGLFGVNKQMRYREGVIEIDENIAVKGMAEWESLREPIKGYSYSKILTLTGTKKQKLLVTDEPKALLRVNVL</sequence>
<accession>A0A090VZY2</accession>
<dbReference type="OrthoDB" id="1116096at2"/>
<evidence type="ECO:0000313" key="3">
    <source>
        <dbReference type="EMBL" id="TDY62163.1"/>
    </source>
</evidence>
<evidence type="ECO:0008006" key="6">
    <source>
        <dbReference type="Google" id="ProtNLM"/>
    </source>
</evidence>
<protein>
    <recommendedName>
        <fullName evidence="6">RING-type E3 ubiquitin transferase</fullName>
    </recommendedName>
</protein>
<organism evidence="2 4">
    <name type="scientific">Algibacter lectus</name>
    <dbReference type="NCBI Taxonomy" id="221126"/>
    <lineage>
        <taxon>Bacteria</taxon>
        <taxon>Pseudomonadati</taxon>
        <taxon>Bacteroidota</taxon>
        <taxon>Flavobacteriia</taxon>
        <taxon>Flavobacteriales</taxon>
        <taxon>Flavobacteriaceae</taxon>
        <taxon>Algibacter</taxon>
    </lineage>
</organism>
<reference evidence="2 4" key="1">
    <citation type="journal article" date="2014" name="Genome Announc.">
        <title>Draft Genome Sequences of Marine Flavobacterium Algibacter lectus Strains SS8 and NR4.</title>
        <authorList>
            <person name="Takatani N."/>
            <person name="Nakanishi M."/>
            <person name="Meirelles P."/>
            <person name="Mino S."/>
            <person name="Suda W."/>
            <person name="Oshima K."/>
            <person name="Hattori M."/>
            <person name="Ohkuma M."/>
            <person name="Hosokawa M."/>
            <person name="Miyashita K."/>
            <person name="Thompson F.L."/>
            <person name="Niwa A."/>
            <person name="Sawabe T."/>
            <person name="Sawabe T."/>
        </authorList>
    </citation>
    <scope>NUCLEOTIDE SEQUENCE [LARGE SCALE GENOMIC DNA]</scope>
    <source>
        <strain evidence="2 4">JCM 19300</strain>
    </source>
</reference>
<keyword evidence="1" id="KW-1133">Transmembrane helix</keyword>
<keyword evidence="5" id="KW-1185">Reference proteome</keyword>
<gene>
    <name evidence="3" type="ORF">DFQ06_1983</name>
    <name evidence="2" type="ORF">JCM19300_3775</name>
</gene>
<dbReference type="AlphaFoldDB" id="A0A090VZY2"/>
<evidence type="ECO:0000313" key="4">
    <source>
        <dbReference type="Proteomes" id="UP000029644"/>
    </source>
</evidence>
<evidence type="ECO:0000313" key="2">
    <source>
        <dbReference type="EMBL" id="GAL60837.1"/>
    </source>
</evidence>
<accession>A0A4R8M9B2</accession>
<dbReference type="RefSeq" id="WP_042502487.1">
    <property type="nucleotide sequence ID" value="NZ_BBNQ01000001.1"/>
</dbReference>
<comment type="caution">
    <text evidence="2">The sequence shown here is derived from an EMBL/GenBank/DDBJ whole genome shotgun (WGS) entry which is preliminary data.</text>
</comment>
<reference evidence="3 5" key="2">
    <citation type="submission" date="2019-03" db="EMBL/GenBank/DDBJ databases">
        <title>Genomic Encyclopedia of Type Strains, Phase III (KMG-III): the genomes of soil and plant-associated and newly described type strains.</title>
        <authorList>
            <person name="Whitman W."/>
        </authorList>
    </citation>
    <scope>NUCLEOTIDE SEQUENCE [LARGE SCALE GENOMIC DNA]</scope>
    <source>
        <strain evidence="3 5">CECT 8301</strain>
    </source>
</reference>
<feature type="transmembrane region" description="Helical" evidence="1">
    <location>
        <begin position="14"/>
        <end position="35"/>
    </location>
</feature>